<dbReference type="Gene3D" id="3.10.129.10">
    <property type="entry name" value="Hotdog Thioesterase"/>
    <property type="match status" value="1"/>
</dbReference>
<evidence type="ECO:0000256" key="12">
    <source>
        <dbReference type="ARBA" id="ARBA00023273"/>
    </source>
</evidence>
<keyword evidence="5" id="KW-0963">Cytoplasm</keyword>
<comment type="catalytic activity">
    <reaction evidence="20">
        <text>hexadecanoyl-CoA + H2O = hexadecanoate + CoA + H(+)</text>
        <dbReference type="Rhea" id="RHEA:16645"/>
        <dbReference type="ChEBI" id="CHEBI:7896"/>
        <dbReference type="ChEBI" id="CHEBI:15377"/>
        <dbReference type="ChEBI" id="CHEBI:15378"/>
        <dbReference type="ChEBI" id="CHEBI:57287"/>
        <dbReference type="ChEBI" id="CHEBI:57379"/>
        <dbReference type="EC" id="3.1.2.2"/>
    </reaction>
    <physiologicalReaction direction="left-to-right" evidence="20">
        <dbReference type="Rhea" id="RHEA:16646"/>
    </physiologicalReaction>
</comment>
<evidence type="ECO:0000256" key="13">
    <source>
        <dbReference type="ARBA" id="ARBA00035852"/>
    </source>
</evidence>
<keyword evidence="7 25" id="KW-0378">Hydrolase</keyword>
<dbReference type="InterPro" id="IPR029069">
    <property type="entry name" value="HotDog_dom_sf"/>
</dbReference>
<evidence type="ECO:0000256" key="16">
    <source>
        <dbReference type="ARBA" id="ARBA00038848"/>
    </source>
</evidence>
<evidence type="ECO:0000256" key="9">
    <source>
        <dbReference type="ARBA" id="ARBA00022946"/>
    </source>
</evidence>
<comment type="catalytic activity">
    <reaction evidence="22">
        <text>dodecanoyl-CoA + H2O = dodecanoate + CoA + H(+)</text>
        <dbReference type="Rhea" id="RHEA:30135"/>
        <dbReference type="ChEBI" id="CHEBI:15377"/>
        <dbReference type="ChEBI" id="CHEBI:15378"/>
        <dbReference type="ChEBI" id="CHEBI:18262"/>
        <dbReference type="ChEBI" id="CHEBI:57287"/>
        <dbReference type="ChEBI" id="CHEBI:57375"/>
    </reaction>
    <physiologicalReaction direction="left-to-right" evidence="22">
        <dbReference type="Rhea" id="RHEA:30136"/>
    </physiologicalReaction>
</comment>
<evidence type="ECO:0000256" key="3">
    <source>
        <dbReference type="ARBA" id="ARBA00004632"/>
    </source>
</evidence>
<evidence type="ECO:0000256" key="2">
    <source>
        <dbReference type="ARBA" id="ARBA00004496"/>
    </source>
</evidence>
<comment type="catalytic activity">
    <reaction evidence="19">
        <text>octanoyl-CoA + H2O = octanoate + CoA + H(+)</text>
        <dbReference type="Rhea" id="RHEA:30143"/>
        <dbReference type="ChEBI" id="CHEBI:15377"/>
        <dbReference type="ChEBI" id="CHEBI:15378"/>
        <dbReference type="ChEBI" id="CHEBI:25646"/>
        <dbReference type="ChEBI" id="CHEBI:57287"/>
        <dbReference type="ChEBI" id="CHEBI:57386"/>
    </reaction>
    <physiologicalReaction direction="left-to-right" evidence="19">
        <dbReference type="Rhea" id="RHEA:30144"/>
    </physiologicalReaction>
</comment>
<comment type="similarity">
    <text evidence="15">Belongs to the THEM4/THEM5 thioesterase family.</text>
</comment>
<evidence type="ECO:0000256" key="1">
    <source>
        <dbReference type="ARBA" id="ARBA00004170"/>
    </source>
</evidence>
<evidence type="ECO:0000256" key="7">
    <source>
        <dbReference type="ARBA" id="ARBA00022801"/>
    </source>
</evidence>
<keyword evidence="26" id="KW-1185">Reference proteome</keyword>
<evidence type="ECO:0000259" key="24">
    <source>
        <dbReference type="Pfam" id="PF03061"/>
    </source>
</evidence>
<evidence type="ECO:0000256" key="5">
    <source>
        <dbReference type="ARBA" id="ARBA00022490"/>
    </source>
</evidence>
<keyword evidence="8" id="KW-0276">Fatty acid metabolism</keyword>
<dbReference type="EMBL" id="JBHLUU010000016">
    <property type="protein sequence ID" value="MFC0474859.1"/>
    <property type="molecule type" value="Genomic_DNA"/>
</dbReference>
<keyword evidence="4" id="KW-1003">Cell membrane</keyword>
<keyword evidence="6" id="KW-0053">Apoptosis</keyword>
<evidence type="ECO:0000256" key="20">
    <source>
        <dbReference type="ARBA" id="ARBA00047734"/>
    </source>
</evidence>
<dbReference type="NCBIfam" id="TIGR00369">
    <property type="entry name" value="unchar_dom_1"/>
    <property type="match status" value="1"/>
</dbReference>
<proteinExistence type="inferred from homology"/>
<evidence type="ECO:0000256" key="10">
    <source>
        <dbReference type="ARBA" id="ARBA00023098"/>
    </source>
</evidence>
<evidence type="ECO:0000256" key="4">
    <source>
        <dbReference type="ARBA" id="ARBA00022475"/>
    </source>
</evidence>
<evidence type="ECO:0000256" key="17">
    <source>
        <dbReference type="ARBA" id="ARBA00040123"/>
    </source>
</evidence>
<organism evidence="25 26">
    <name type="scientific">Robertmurraya beringensis</name>
    <dbReference type="NCBI Taxonomy" id="641660"/>
    <lineage>
        <taxon>Bacteria</taxon>
        <taxon>Bacillati</taxon>
        <taxon>Bacillota</taxon>
        <taxon>Bacilli</taxon>
        <taxon>Bacillales</taxon>
        <taxon>Bacillaceae</taxon>
        <taxon>Robertmurraya</taxon>
    </lineage>
</organism>
<keyword evidence="9" id="KW-0809">Transit peptide</keyword>
<dbReference type="PANTHER" id="PTHR12418">
    <property type="entry name" value="ACYL-COENZYME A THIOESTERASE THEM4"/>
    <property type="match status" value="1"/>
</dbReference>
<reference evidence="25 26" key="1">
    <citation type="submission" date="2024-09" db="EMBL/GenBank/DDBJ databases">
        <authorList>
            <person name="Sun Q."/>
            <person name="Mori K."/>
        </authorList>
    </citation>
    <scope>NUCLEOTIDE SEQUENCE [LARGE SCALE GENOMIC DNA]</scope>
    <source>
        <strain evidence="25 26">CGMCC 1.9126</strain>
    </source>
</reference>
<dbReference type="EC" id="3.1.2.2" evidence="16"/>
<dbReference type="InterPro" id="IPR052365">
    <property type="entry name" value="THEM4/THEM5_acyl-CoA_thioest"/>
</dbReference>
<evidence type="ECO:0000256" key="22">
    <source>
        <dbReference type="ARBA" id="ARBA00048074"/>
    </source>
</evidence>
<dbReference type="RefSeq" id="WP_160545703.1">
    <property type="nucleotide sequence ID" value="NZ_JBHLUU010000016.1"/>
</dbReference>
<sequence length="163" mass="17815">MENIQKQIQDITLHATEHDLQLLEQLLKSFQLWKSGNNTTFISSLLQMERKISDDDCEITIPISPLLYNTLHIVHGGMTATLLDTAMGVLANSLVPEGYGAVTTQLNINYIAAGIGEHMVCTAKMEHKGSKTLVLSAEIHRSDGVKIAIGTGSFLVIEKKNIG</sequence>
<evidence type="ECO:0000313" key="25">
    <source>
        <dbReference type="EMBL" id="MFC0474859.1"/>
    </source>
</evidence>
<dbReference type="PANTHER" id="PTHR12418:SF19">
    <property type="entry name" value="ACYL-COENZYME A THIOESTERASE THEM4"/>
    <property type="match status" value="1"/>
</dbReference>
<evidence type="ECO:0000256" key="21">
    <source>
        <dbReference type="ARBA" id="ARBA00047969"/>
    </source>
</evidence>
<evidence type="ECO:0000256" key="15">
    <source>
        <dbReference type="ARBA" id="ARBA00038456"/>
    </source>
</evidence>
<evidence type="ECO:0000313" key="26">
    <source>
        <dbReference type="Proteomes" id="UP001589738"/>
    </source>
</evidence>
<evidence type="ECO:0000256" key="11">
    <source>
        <dbReference type="ARBA" id="ARBA00023136"/>
    </source>
</evidence>
<dbReference type="Proteomes" id="UP001589738">
    <property type="component" value="Unassembled WGS sequence"/>
</dbReference>
<evidence type="ECO:0000256" key="14">
    <source>
        <dbReference type="ARBA" id="ARBA00037002"/>
    </source>
</evidence>
<evidence type="ECO:0000256" key="8">
    <source>
        <dbReference type="ARBA" id="ARBA00022832"/>
    </source>
</evidence>
<protein>
    <recommendedName>
        <fullName evidence="17">Acyl-coenzyme A thioesterase THEM4</fullName>
        <ecNumber evidence="16">3.1.2.2</ecNumber>
    </recommendedName>
    <alternativeName>
        <fullName evidence="18">Thioesterase superfamily member 4</fullName>
    </alternativeName>
</protein>
<dbReference type="SUPFAM" id="SSF54637">
    <property type="entry name" value="Thioesterase/thiol ester dehydrase-isomerase"/>
    <property type="match status" value="1"/>
</dbReference>
<comment type="catalytic activity">
    <reaction evidence="23">
        <text>tetradecanoyl-CoA + H2O = tetradecanoate + CoA + H(+)</text>
        <dbReference type="Rhea" id="RHEA:40119"/>
        <dbReference type="ChEBI" id="CHEBI:15377"/>
        <dbReference type="ChEBI" id="CHEBI:15378"/>
        <dbReference type="ChEBI" id="CHEBI:30807"/>
        <dbReference type="ChEBI" id="CHEBI:57287"/>
        <dbReference type="ChEBI" id="CHEBI:57385"/>
    </reaction>
    <physiologicalReaction direction="left-to-right" evidence="23">
        <dbReference type="Rhea" id="RHEA:40120"/>
    </physiologicalReaction>
</comment>
<accession>A0ABV6KNG6</accession>
<comment type="catalytic activity">
    <reaction evidence="14">
        <text>(9Z)-octadecenoyl-CoA + H2O = (9Z)-octadecenoate + CoA + H(+)</text>
        <dbReference type="Rhea" id="RHEA:40139"/>
        <dbReference type="ChEBI" id="CHEBI:15377"/>
        <dbReference type="ChEBI" id="CHEBI:15378"/>
        <dbReference type="ChEBI" id="CHEBI:30823"/>
        <dbReference type="ChEBI" id="CHEBI:57287"/>
        <dbReference type="ChEBI" id="CHEBI:57387"/>
    </reaction>
    <physiologicalReaction direction="left-to-right" evidence="14">
        <dbReference type="Rhea" id="RHEA:40140"/>
    </physiologicalReaction>
</comment>
<comment type="subcellular location">
    <subcellularLocation>
        <location evidence="3">Cell projection</location>
        <location evidence="3">Ruffle membrane</location>
    </subcellularLocation>
    <subcellularLocation>
        <location evidence="2">Cytoplasm</location>
    </subcellularLocation>
    <subcellularLocation>
        <location evidence="1">Membrane</location>
        <topology evidence="1">Peripheral membrane protein</topology>
    </subcellularLocation>
</comment>
<keyword evidence="11" id="KW-0472">Membrane</keyword>
<evidence type="ECO:0000256" key="23">
    <source>
        <dbReference type="ARBA" id="ARBA00048180"/>
    </source>
</evidence>
<keyword evidence="10" id="KW-0443">Lipid metabolism</keyword>
<dbReference type="Pfam" id="PF03061">
    <property type="entry name" value="4HBT"/>
    <property type="match status" value="1"/>
</dbReference>
<comment type="catalytic activity">
    <reaction evidence="13">
        <text>(5Z,8Z,11Z,14Z)-eicosatetraenoyl-CoA + H2O = (5Z,8Z,11Z,14Z)-eicosatetraenoate + CoA + H(+)</text>
        <dbReference type="Rhea" id="RHEA:40151"/>
        <dbReference type="ChEBI" id="CHEBI:15377"/>
        <dbReference type="ChEBI" id="CHEBI:15378"/>
        <dbReference type="ChEBI" id="CHEBI:32395"/>
        <dbReference type="ChEBI" id="CHEBI:57287"/>
        <dbReference type="ChEBI" id="CHEBI:57368"/>
    </reaction>
    <physiologicalReaction direction="left-to-right" evidence="13">
        <dbReference type="Rhea" id="RHEA:40152"/>
    </physiologicalReaction>
</comment>
<keyword evidence="12" id="KW-0966">Cell projection</keyword>
<name>A0ABV6KNG6_9BACI</name>
<dbReference type="InterPro" id="IPR003736">
    <property type="entry name" value="PAAI_dom"/>
</dbReference>
<evidence type="ECO:0000256" key="6">
    <source>
        <dbReference type="ARBA" id="ARBA00022703"/>
    </source>
</evidence>
<comment type="caution">
    <text evidence="25">The sequence shown here is derived from an EMBL/GenBank/DDBJ whole genome shotgun (WGS) entry which is preliminary data.</text>
</comment>
<gene>
    <name evidence="25" type="ORF">ACFFHF_06035</name>
</gene>
<dbReference type="InterPro" id="IPR006683">
    <property type="entry name" value="Thioestr_dom"/>
</dbReference>
<comment type="catalytic activity">
    <reaction evidence="21">
        <text>decanoyl-CoA + H2O = decanoate + CoA + H(+)</text>
        <dbReference type="Rhea" id="RHEA:40059"/>
        <dbReference type="ChEBI" id="CHEBI:15377"/>
        <dbReference type="ChEBI" id="CHEBI:15378"/>
        <dbReference type="ChEBI" id="CHEBI:27689"/>
        <dbReference type="ChEBI" id="CHEBI:57287"/>
        <dbReference type="ChEBI" id="CHEBI:61430"/>
    </reaction>
    <physiologicalReaction direction="left-to-right" evidence="21">
        <dbReference type="Rhea" id="RHEA:40060"/>
    </physiologicalReaction>
</comment>
<evidence type="ECO:0000256" key="19">
    <source>
        <dbReference type="ARBA" id="ARBA00047588"/>
    </source>
</evidence>
<dbReference type="GO" id="GO:0016787">
    <property type="term" value="F:hydrolase activity"/>
    <property type="evidence" value="ECO:0007669"/>
    <property type="project" value="UniProtKB-KW"/>
</dbReference>
<dbReference type="CDD" id="cd03443">
    <property type="entry name" value="PaaI_thioesterase"/>
    <property type="match status" value="1"/>
</dbReference>
<evidence type="ECO:0000256" key="18">
    <source>
        <dbReference type="ARBA" id="ARBA00043210"/>
    </source>
</evidence>
<feature type="domain" description="Thioesterase" evidence="24">
    <location>
        <begin position="73"/>
        <end position="147"/>
    </location>
</feature>